<dbReference type="Pfam" id="PF05383">
    <property type="entry name" value="La"/>
    <property type="match status" value="1"/>
</dbReference>
<sequence length="943" mass="100068">MLALQSSPPVLIFSHQLNPHTHTVVSVPKMSNQSVFSALGGLGSYADRIKDVNGSYVPLFDQSSSHIPARSPDQITPQESVTKKTSSGAEKNEGVAPAAIEDDGPWETVQPRLRNKSERADHSDHISNERVEIKEKDQEKSQTQAQKRGSSSRNWRDRSNRDESSGPKSEKDKDAGGEKKRGRRSEKKGSPSTTTGTSVSADASSGTAISISEKKPTISTKNAWGLGTSTAGATVATSTSTSSVPTTRNMSAASTVPSSPANTNHPLPSNSSISSQRAQGGQTKESADESHWRAKPASLSKVDGDETIDKTGQKELQISNQQSKKPAPPPTINIWDLRKKMSAPSLSTNTQPQSQLDQDHAMGKSQLNGIDTATDSVSTSTAAFTQSKSAASSGKKNSAATNTQSILPSIHDATLWPNVSQTVKGDEKKGKKGEKNEKEITDVEEHPSGPTKKPKWKPIPAHELLAAADQAAAEQARRQNRSDAKKRLHTNTSSGGGTKGEGEGGLGGKAKGRKPHSNAGDGRKGHVRNTSIASQSAEYENEKVNGNNNGKGKNGDVDSKLGTTSQALAVEAGSTSESSPITTASNTNSISTMTRAPSSQPLTGSSTAPLPSHHFIPASNPNLPRPPRGRIDRGSFAGRGRGGFRPSSVIAHKAVSVQGGYGSPPIGALPSPVEGMGYPGAHAPSNLYQRGYGMGFQSLYPTAAGGHANQGAGGVYDPMQAQYANMGFYRGTVIPPPPMPQTVVPNLDPLRFYVLGQVEYYFSMQNLAMDFFLRQQMDDQGWIDISMISSFNRVKSLTPEIAIVRECMMLSNYLEVREDKVRLAGSESRRWVLPDAKTSKFGPDPRSPANRVNEKELPTSAGLEGTEGGKEQQISTAPIMQQRQFVAAEVENALMKSSSGVGASADLMASGTGVGAINSRKENGSETLEGSVSAKRITGDMIE</sequence>
<evidence type="ECO:0000259" key="4">
    <source>
        <dbReference type="PROSITE" id="PS50961"/>
    </source>
</evidence>
<dbReference type="GO" id="GO:0010494">
    <property type="term" value="C:cytoplasmic stress granule"/>
    <property type="evidence" value="ECO:0007669"/>
    <property type="project" value="TreeGrafter"/>
</dbReference>
<dbReference type="GO" id="GO:0003723">
    <property type="term" value="F:RNA binding"/>
    <property type="evidence" value="ECO:0007669"/>
    <property type="project" value="UniProtKB-UniRule"/>
</dbReference>
<dbReference type="SUPFAM" id="SSF46785">
    <property type="entry name" value="Winged helix' DNA-binding domain"/>
    <property type="match status" value="1"/>
</dbReference>
<dbReference type="InterPro" id="IPR036390">
    <property type="entry name" value="WH_DNA-bd_sf"/>
</dbReference>
<feature type="compositionally biased region" description="Polar residues" evidence="3">
    <location>
        <begin position="314"/>
        <end position="324"/>
    </location>
</feature>
<accession>A0AAJ8JW01</accession>
<dbReference type="AlphaFoldDB" id="A0AAJ8JW01"/>
<dbReference type="Proteomes" id="UP000094043">
    <property type="component" value="Chromosome 5"/>
</dbReference>
<dbReference type="PROSITE" id="PS50961">
    <property type="entry name" value="HTH_LA"/>
    <property type="match status" value="1"/>
</dbReference>
<feature type="compositionally biased region" description="Polar residues" evidence="3">
    <location>
        <begin position="248"/>
        <end position="284"/>
    </location>
</feature>
<dbReference type="GO" id="GO:0005829">
    <property type="term" value="C:cytosol"/>
    <property type="evidence" value="ECO:0007669"/>
    <property type="project" value="TreeGrafter"/>
</dbReference>
<gene>
    <name evidence="5" type="ORF">L203_104705</name>
</gene>
<feature type="compositionally biased region" description="Basic and acidic residues" evidence="3">
    <location>
        <begin position="115"/>
        <end position="140"/>
    </location>
</feature>
<evidence type="ECO:0000313" key="6">
    <source>
        <dbReference type="Proteomes" id="UP000094043"/>
    </source>
</evidence>
<feature type="compositionally biased region" description="Basic and acidic residues" evidence="3">
    <location>
        <begin position="154"/>
        <end position="179"/>
    </location>
</feature>
<protein>
    <recommendedName>
        <fullName evidence="4">HTH La-type RNA-binding domain-containing protein</fullName>
    </recommendedName>
</protein>
<feature type="compositionally biased region" description="Polar residues" evidence="3">
    <location>
        <begin position="201"/>
        <end position="210"/>
    </location>
</feature>
<dbReference type="KEGG" id="cdep:91088915"/>
<reference evidence="5" key="2">
    <citation type="journal article" date="2022" name="Elife">
        <title>Obligate sexual reproduction of a homothallic fungus closely related to the Cryptococcus pathogenic species complex.</title>
        <authorList>
            <person name="Passer A.R."/>
            <person name="Clancey S.A."/>
            <person name="Shea T."/>
            <person name="David-Palma M."/>
            <person name="Averette A.F."/>
            <person name="Boekhout T."/>
            <person name="Porcel B.M."/>
            <person name="Nowrousian M."/>
            <person name="Cuomo C.A."/>
            <person name="Sun S."/>
            <person name="Heitman J."/>
            <person name="Coelho M.A."/>
        </authorList>
    </citation>
    <scope>NUCLEOTIDE SEQUENCE</scope>
    <source>
        <strain evidence="5">CBS 7841</strain>
    </source>
</reference>
<feature type="compositionally biased region" description="Basic and acidic residues" evidence="3">
    <location>
        <begin position="424"/>
        <end position="447"/>
    </location>
</feature>
<name>A0AAJ8JW01_9TREE</name>
<dbReference type="CDD" id="cd07323">
    <property type="entry name" value="LAM"/>
    <property type="match status" value="1"/>
</dbReference>
<evidence type="ECO:0000313" key="5">
    <source>
        <dbReference type="EMBL" id="WVN89480.1"/>
    </source>
</evidence>
<feature type="region of interest" description="Disordered" evidence="3">
    <location>
        <begin position="835"/>
        <end position="873"/>
    </location>
</feature>
<feature type="region of interest" description="Disordered" evidence="3">
    <location>
        <begin position="914"/>
        <end position="943"/>
    </location>
</feature>
<feature type="compositionally biased region" description="Basic and acidic residues" evidence="3">
    <location>
        <begin position="475"/>
        <end position="485"/>
    </location>
</feature>
<dbReference type="GeneID" id="91088915"/>
<feature type="compositionally biased region" description="Polar residues" evidence="3">
    <location>
        <begin position="561"/>
        <end position="577"/>
    </location>
</feature>
<feature type="compositionally biased region" description="Polar residues" evidence="3">
    <location>
        <begin position="73"/>
        <end position="89"/>
    </location>
</feature>
<feature type="compositionally biased region" description="Low complexity" evidence="3">
    <location>
        <begin position="461"/>
        <end position="474"/>
    </location>
</feature>
<organism evidence="5 6">
    <name type="scientific">Cryptococcus depauperatus CBS 7841</name>
    <dbReference type="NCBI Taxonomy" id="1295531"/>
    <lineage>
        <taxon>Eukaryota</taxon>
        <taxon>Fungi</taxon>
        <taxon>Dikarya</taxon>
        <taxon>Basidiomycota</taxon>
        <taxon>Agaricomycotina</taxon>
        <taxon>Tremellomycetes</taxon>
        <taxon>Tremellales</taxon>
        <taxon>Cryptococcaceae</taxon>
        <taxon>Cryptococcus</taxon>
    </lineage>
</organism>
<evidence type="ECO:0000256" key="1">
    <source>
        <dbReference type="ARBA" id="ARBA00022884"/>
    </source>
</evidence>
<dbReference type="InterPro" id="IPR036388">
    <property type="entry name" value="WH-like_DNA-bd_sf"/>
</dbReference>
<feature type="compositionally biased region" description="Basic and acidic residues" evidence="3">
    <location>
        <begin position="302"/>
        <end position="313"/>
    </location>
</feature>
<dbReference type="PANTHER" id="PTHR22792:SF132">
    <property type="entry name" value="LA-RELATED PROTEIN 1"/>
    <property type="match status" value="1"/>
</dbReference>
<dbReference type="InterPro" id="IPR045180">
    <property type="entry name" value="La_dom_prot"/>
</dbReference>
<feature type="compositionally biased region" description="Low complexity" evidence="3">
    <location>
        <begin position="578"/>
        <end position="594"/>
    </location>
</feature>
<feature type="compositionally biased region" description="Low complexity" evidence="3">
    <location>
        <begin position="227"/>
        <end position="247"/>
    </location>
</feature>
<feature type="region of interest" description="Disordered" evidence="3">
    <location>
        <begin position="62"/>
        <end position="630"/>
    </location>
</feature>
<keyword evidence="6" id="KW-1185">Reference proteome</keyword>
<feature type="domain" description="HTH La-type RNA-binding" evidence="4">
    <location>
        <begin position="744"/>
        <end position="834"/>
    </location>
</feature>
<feature type="compositionally biased region" description="Low complexity" evidence="3">
    <location>
        <begin position="372"/>
        <end position="400"/>
    </location>
</feature>
<evidence type="ECO:0000256" key="2">
    <source>
        <dbReference type="PROSITE-ProRule" id="PRU00332"/>
    </source>
</evidence>
<feature type="compositionally biased region" description="Low complexity" evidence="3">
    <location>
        <begin position="190"/>
        <end position="200"/>
    </location>
</feature>
<proteinExistence type="predicted"/>
<dbReference type="GO" id="GO:0045727">
    <property type="term" value="P:positive regulation of translation"/>
    <property type="evidence" value="ECO:0007669"/>
    <property type="project" value="TreeGrafter"/>
</dbReference>
<keyword evidence="1 2" id="KW-0694">RNA-binding</keyword>
<dbReference type="InterPro" id="IPR006630">
    <property type="entry name" value="La_HTH"/>
</dbReference>
<dbReference type="RefSeq" id="XP_066070180.1">
    <property type="nucleotide sequence ID" value="XM_066214083.1"/>
</dbReference>
<dbReference type="EMBL" id="CP143788">
    <property type="protein sequence ID" value="WVN89480.1"/>
    <property type="molecule type" value="Genomic_DNA"/>
</dbReference>
<dbReference type="PANTHER" id="PTHR22792">
    <property type="entry name" value="LUPUS LA PROTEIN-RELATED"/>
    <property type="match status" value="1"/>
</dbReference>
<reference evidence="5" key="3">
    <citation type="submission" date="2024-01" db="EMBL/GenBank/DDBJ databases">
        <authorList>
            <person name="Coelho M.A."/>
            <person name="David-Palma M."/>
            <person name="Shea T."/>
            <person name="Sun S."/>
            <person name="Cuomo C.A."/>
            <person name="Heitman J."/>
        </authorList>
    </citation>
    <scope>NUCLEOTIDE SEQUENCE</scope>
    <source>
        <strain evidence="5">CBS 7841</strain>
    </source>
</reference>
<evidence type="ECO:0000256" key="3">
    <source>
        <dbReference type="SAM" id="MobiDB-lite"/>
    </source>
</evidence>
<feature type="compositionally biased region" description="Gly residues" evidence="3">
    <location>
        <begin position="494"/>
        <end position="509"/>
    </location>
</feature>
<feature type="compositionally biased region" description="Polar residues" evidence="3">
    <location>
        <begin position="344"/>
        <end position="356"/>
    </location>
</feature>
<feature type="compositionally biased region" description="Polar residues" evidence="3">
    <location>
        <begin position="595"/>
        <end position="609"/>
    </location>
</feature>
<reference evidence="5" key="1">
    <citation type="submission" date="2016-06" db="EMBL/GenBank/DDBJ databases">
        <authorList>
            <person name="Cuomo C."/>
            <person name="Litvintseva A."/>
            <person name="Heitman J."/>
            <person name="Chen Y."/>
            <person name="Sun S."/>
            <person name="Springer D."/>
            <person name="Dromer F."/>
            <person name="Young S."/>
            <person name="Zeng Q."/>
            <person name="Chapman S."/>
            <person name="Gujja S."/>
            <person name="Saif S."/>
            <person name="Birren B."/>
        </authorList>
    </citation>
    <scope>NUCLEOTIDE SEQUENCE</scope>
    <source>
        <strain evidence="5">CBS 7841</strain>
    </source>
</reference>
<dbReference type="SMART" id="SM00715">
    <property type="entry name" value="LA"/>
    <property type="match status" value="1"/>
</dbReference>
<dbReference type="Gene3D" id="1.10.10.10">
    <property type="entry name" value="Winged helix-like DNA-binding domain superfamily/Winged helix DNA-binding domain"/>
    <property type="match status" value="1"/>
</dbReference>
<feature type="compositionally biased region" description="Polar residues" evidence="3">
    <location>
        <begin position="528"/>
        <end position="538"/>
    </location>
</feature>